<evidence type="ECO:0000313" key="2">
    <source>
        <dbReference type="Proteomes" id="UP000093903"/>
    </source>
</evidence>
<protein>
    <submittedName>
        <fullName evidence="1">Uncharacterized protein</fullName>
    </submittedName>
</protein>
<name>A0A853M8T6_9CYAN</name>
<sequence length="67" mass="7549">MLAGLDLPDTPEDDRRFSLDLGLVKRIPLGRMTIANPIYQEVIPRVLSQGSQDSLTQIQPTWLNTDK</sequence>
<evidence type="ECO:0000313" key="1">
    <source>
        <dbReference type="EMBL" id="OBU75541.1"/>
    </source>
</evidence>
<accession>A0A853M8T6</accession>
<comment type="caution">
    <text evidence="1">The sequence shown here is derived from an EMBL/GenBank/DDBJ whole genome shotgun (WGS) entry which is preliminary data.</text>
</comment>
<proteinExistence type="predicted"/>
<gene>
    <name evidence="1" type="ORF">A9P98_03825</name>
</gene>
<organism evidence="1 2">
    <name type="scientific">Cylindrospermopsis raciborskii CS-505</name>
    <dbReference type="NCBI Taxonomy" id="533240"/>
    <lineage>
        <taxon>Bacteria</taxon>
        <taxon>Bacillati</taxon>
        <taxon>Cyanobacteriota</taxon>
        <taxon>Cyanophyceae</taxon>
        <taxon>Nostocales</taxon>
        <taxon>Aphanizomenonaceae</taxon>
        <taxon>Cylindrospermopsis</taxon>
    </lineage>
</organism>
<dbReference type="Proteomes" id="UP000093903">
    <property type="component" value="Unassembled WGS sequence"/>
</dbReference>
<dbReference type="AlphaFoldDB" id="A0A853M8T6"/>
<dbReference type="EMBL" id="LYXA01000001">
    <property type="protein sequence ID" value="OBU75541.1"/>
    <property type="molecule type" value="Genomic_DNA"/>
</dbReference>
<reference evidence="1 2" key="1">
    <citation type="submission" date="2016-05" db="EMBL/GenBank/DDBJ databases">
        <title>First complete genome of the cyanobacterium Cylindrospermopsis raciborskii CS505, containing a circular chromosome and a single extrachromosomal element.</title>
        <authorList>
            <person name="Fuentes J."/>
            <person name="Tamames J."/>
            <person name="Allen E."/>
            <person name="Plominski A."/>
            <person name="Vasquez M."/>
        </authorList>
    </citation>
    <scope>NUCLEOTIDE SEQUENCE [LARGE SCALE GENOMIC DNA]</scope>
    <source>
        <strain evidence="1 2">CS505</strain>
    </source>
</reference>